<dbReference type="PROSITE" id="PS00101">
    <property type="entry name" value="HEXAPEP_TRANSFERASES"/>
    <property type="match status" value="1"/>
</dbReference>
<dbReference type="GeneID" id="31362605"/>
<evidence type="ECO:0000259" key="5">
    <source>
        <dbReference type="SMART" id="SM01266"/>
    </source>
</evidence>
<evidence type="ECO:0000313" key="6">
    <source>
        <dbReference type="EMBL" id="EFA80295.1"/>
    </source>
</evidence>
<dbReference type="Gene3D" id="2.160.10.10">
    <property type="entry name" value="Hexapeptide repeat proteins"/>
    <property type="match status" value="1"/>
</dbReference>
<dbReference type="Pfam" id="PF00132">
    <property type="entry name" value="Hexapep"/>
    <property type="match status" value="1"/>
</dbReference>
<evidence type="ECO:0000256" key="1">
    <source>
        <dbReference type="ARBA" id="ARBA00007274"/>
    </source>
</evidence>
<dbReference type="PANTHER" id="PTHR43017">
    <property type="entry name" value="GALACTOSIDE O-ACETYLTRANSFERASE"/>
    <property type="match status" value="1"/>
</dbReference>
<dbReference type="InParanoid" id="D3BEG4"/>
<dbReference type="PANTHER" id="PTHR43017:SF1">
    <property type="entry name" value="ACETYLTRANSFERASE YJL218W-RELATED"/>
    <property type="match status" value="1"/>
</dbReference>
<dbReference type="AlphaFoldDB" id="D3BEG4"/>
<evidence type="ECO:0000256" key="3">
    <source>
        <dbReference type="ARBA" id="ARBA00022737"/>
    </source>
</evidence>
<dbReference type="EMBL" id="ADBJ01000031">
    <property type="protein sequence ID" value="EFA80295.1"/>
    <property type="molecule type" value="Genomic_DNA"/>
</dbReference>
<dbReference type="SMART" id="SM01266">
    <property type="entry name" value="Mac"/>
    <property type="match status" value="1"/>
</dbReference>
<evidence type="ECO:0000256" key="2">
    <source>
        <dbReference type="ARBA" id="ARBA00022679"/>
    </source>
</evidence>
<dbReference type="FunFam" id="2.160.10.10:FF:000008">
    <property type="entry name" value="Maltose O-acetyltransferase"/>
    <property type="match status" value="1"/>
</dbReference>
<comment type="caution">
    <text evidence="6">The sequence shown here is derived from an EMBL/GenBank/DDBJ whole genome shotgun (WGS) entry which is preliminary data.</text>
</comment>
<dbReference type="InterPro" id="IPR011004">
    <property type="entry name" value="Trimer_LpxA-like_sf"/>
</dbReference>
<dbReference type="Pfam" id="PF12464">
    <property type="entry name" value="Mac"/>
    <property type="match status" value="1"/>
</dbReference>
<keyword evidence="4" id="KW-0012">Acyltransferase</keyword>
<keyword evidence="2 6" id="KW-0808">Transferase</keyword>
<dbReference type="Pfam" id="PF14602">
    <property type="entry name" value="Hexapep_2"/>
    <property type="match status" value="1"/>
</dbReference>
<dbReference type="RefSeq" id="XP_020432415.1">
    <property type="nucleotide sequence ID" value="XM_020577967.1"/>
</dbReference>
<dbReference type="CDD" id="cd03357">
    <property type="entry name" value="LbH_MAT_GAT"/>
    <property type="match status" value="1"/>
</dbReference>
<name>D3BEG4_HETP5</name>
<organism evidence="6 7">
    <name type="scientific">Heterostelium pallidum (strain ATCC 26659 / Pp 5 / PN500)</name>
    <name type="common">Cellular slime mold</name>
    <name type="synonym">Polysphondylium pallidum</name>
    <dbReference type="NCBI Taxonomy" id="670386"/>
    <lineage>
        <taxon>Eukaryota</taxon>
        <taxon>Amoebozoa</taxon>
        <taxon>Evosea</taxon>
        <taxon>Eumycetozoa</taxon>
        <taxon>Dictyostelia</taxon>
        <taxon>Acytosteliales</taxon>
        <taxon>Acytosteliaceae</taxon>
        <taxon>Heterostelium</taxon>
    </lineage>
</organism>
<dbReference type="FunCoup" id="D3BEG4">
    <property type="interactions" value="112"/>
</dbReference>
<dbReference type="OMA" id="CVILDCN"/>
<reference evidence="6 7" key="1">
    <citation type="journal article" date="2011" name="Genome Res.">
        <title>Phylogeny-wide analysis of social amoeba genomes highlights ancient origins for complex intercellular communication.</title>
        <authorList>
            <person name="Heidel A.J."/>
            <person name="Lawal H.M."/>
            <person name="Felder M."/>
            <person name="Schilde C."/>
            <person name="Helps N.R."/>
            <person name="Tunggal B."/>
            <person name="Rivero F."/>
            <person name="John U."/>
            <person name="Schleicher M."/>
            <person name="Eichinger L."/>
            <person name="Platzer M."/>
            <person name="Noegel A.A."/>
            <person name="Schaap P."/>
            <person name="Gloeckner G."/>
        </authorList>
    </citation>
    <scope>NUCLEOTIDE SEQUENCE [LARGE SCALE GENOMIC DNA]</scope>
    <source>
        <strain evidence="7">ATCC 26659 / Pp 5 / PN500</strain>
    </source>
</reference>
<dbReference type="Proteomes" id="UP000001396">
    <property type="component" value="Unassembled WGS sequence"/>
</dbReference>
<dbReference type="InterPro" id="IPR024688">
    <property type="entry name" value="Mac_dom"/>
</dbReference>
<dbReference type="InterPro" id="IPR001451">
    <property type="entry name" value="Hexapep"/>
</dbReference>
<dbReference type="GO" id="GO:0008870">
    <property type="term" value="F:galactoside O-acetyltransferase activity"/>
    <property type="evidence" value="ECO:0007669"/>
    <property type="project" value="TreeGrafter"/>
</dbReference>
<dbReference type="STRING" id="670386.D3BEG4"/>
<evidence type="ECO:0000313" key="7">
    <source>
        <dbReference type="Proteomes" id="UP000001396"/>
    </source>
</evidence>
<protein>
    <submittedName>
        <fullName evidence="6">Acetyltransferase</fullName>
    </submittedName>
</protein>
<dbReference type="SUPFAM" id="SSF51161">
    <property type="entry name" value="Trimeric LpxA-like enzymes"/>
    <property type="match status" value="1"/>
</dbReference>
<sequence>MDRKETEKEKMISSKLYFSGDAELTQDRLNAKEICYDFNLLRPSLREERANLIKKLFGKTGKDICIESPFHCDYGYNIEVGNGFYTNHGCCFLDVAPIKIGENCMFGPNVGLYCAGHPIDVATRNSYLEYGYPITIGDNVWIGGNVTVLPGVTIGDNTIIGGGSVVTKSIPSNCIAVGNPCRVLREITEEDKNKYKQENPK</sequence>
<dbReference type="InterPro" id="IPR018357">
    <property type="entry name" value="Hexapep_transf_CS"/>
</dbReference>
<feature type="domain" description="Maltose/galactoside acetyltransferase" evidence="5">
    <location>
        <begin position="8"/>
        <end position="62"/>
    </location>
</feature>
<proteinExistence type="inferred from homology"/>
<dbReference type="InterPro" id="IPR039369">
    <property type="entry name" value="LacA-like"/>
</dbReference>
<comment type="similarity">
    <text evidence="1">Belongs to the transferase hexapeptide repeat family.</text>
</comment>
<keyword evidence="7" id="KW-1185">Reference proteome</keyword>
<gene>
    <name evidence="6" type="ORF">PPL_07124</name>
</gene>
<evidence type="ECO:0000256" key="4">
    <source>
        <dbReference type="ARBA" id="ARBA00023315"/>
    </source>
</evidence>
<accession>D3BEG4</accession>
<keyword evidence="3" id="KW-0677">Repeat</keyword>